<accession>A0AAV5FYM9</accession>
<sequence length="248" mass="27480">MADALIARMFNTGGLPFNRTRNPNYQAAFNFVATNDMGGYVPPRIKKLWTTLLHQEKANVKRSIEPIKSTSVTKGVTICANGWTDAQRRPLINFVAIPESGPMFLKCENKEGKAKTKEYIVYLLIEIIEKIRCKNVVQVIIDISANCKGASLIIKAKCDNIFWTPCVVHTLNMALKNICVAKNGESLELKWISDIAGDAMVCISHCNVEEVSPSQGCSCANVISDKWATYKEDDQQNAGFMAATLLDE</sequence>
<dbReference type="Proteomes" id="UP001054889">
    <property type="component" value="Unassembled WGS sequence"/>
</dbReference>
<name>A0AAV5FYM9_ELECO</name>
<dbReference type="InterPro" id="IPR012337">
    <property type="entry name" value="RNaseH-like_sf"/>
</dbReference>
<evidence type="ECO:0000313" key="3">
    <source>
        <dbReference type="Proteomes" id="UP001054889"/>
    </source>
</evidence>
<keyword evidence="3" id="KW-1185">Reference proteome</keyword>
<organism evidence="2 3">
    <name type="scientific">Eleusine coracana subsp. coracana</name>
    <dbReference type="NCBI Taxonomy" id="191504"/>
    <lineage>
        <taxon>Eukaryota</taxon>
        <taxon>Viridiplantae</taxon>
        <taxon>Streptophyta</taxon>
        <taxon>Embryophyta</taxon>
        <taxon>Tracheophyta</taxon>
        <taxon>Spermatophyta</taxon>
        <taxon>Magnoliopsida</taxon>
        <taxon>Liliopsida</taxon>
        <taxon>Poales</taxon>
        <taxon>Poaceae</taxon>
        <taxon>PACMAD clade</taxon>
        <taxon>Chloridoideae</taxon>
        <taxon>Cynodonteae</taxon>
        <taxon>Eleusininae</taxon>
        <taxon>Eleusine</taxon>
    </lineage>
</organism>
<dbReference type="InterPro" id="IPR007021">
    <property type="entry name" value="DUF659"/>
</dbReference>
<dbReference type="SUPFAM" id="SSF53098">
    <property type="entry name" value="Ribonuclease H-like"/>
    <property type="match status" value="1"/>
</dbReference>
<feature type="domain" description="DUF659" evidence="1">
    <location>
        <begin position="43"/>
        <end position="198"/>
    </location>
</feature>
<protein>
    <recommendedName>
        <fullName evidence="1">DUF659 domain-containing protein</fullName>
    </recommendedName>
</protein>
<dbReference type="AlphaFoldDB" id="A0AAV5FYM9"/>
<dbReference type="PANTHER" id="PTHR32166:SF81">
    <property type="entry name" value="OS06G0658400 PROTEIN"/>
    <property type="match status" value="1"/>
</dbReference>
<evidence type="ECO:0000259" key="1">
    <source>
        <dbReference type="Pfam" id="PF04937"/>
    </source>
</evidence>
<gene>
    <name evidence="2" type="primary">gb29135</name>
    <name evidence="2" type="ORF">PR202_gb29135</name>
</gene>
<dbReference type="EMBL" id="BQKI01000099">
    <property type="protein sequence ID" value="GJN39978.1"/>
    <property type="molecule type" value="Genomic_DNA"/>
</dbReference>
<proteinExistence type="predicted"/>
<evidence type="ECO:0000313" key="2">
    <source>
        <dbReference type="EMBL" id="GJN39978.1"/>
    </source>
</evidence>
<comment type="caution">
    <text evidence="2">The sequence shown here is derived from an EMBL/GenBank/DDBJ whole genome shotgun (WGS) entry which is preliminary data.</text>
</comment>
<reference evidence="2" key="2">
    <citation type="submission" date="2021-12" db="EMBL/GenBank/DDBJ databases">
        <title>Resequencing data analysis of finger millet.</title>
        <authorList>
            <person name="Hatakeyama M."/>
            <person name="Aluri S."/>
            <person name="Balachadran M.T."/>
            <person name="Sivarajan S.R."/>
            <person name="Poveda L."/>
            <person name="Shimizu-Inatsugi R."/>
            <person name="Schlapbach R."/>
            <person name="Sreeman S.M."/>
            <person name="Shimizu K.K."/>
        </authorList>
    </citation>
    <scope>NUCLEOTIDE SEQUENCE</scope>
</reference>
<dbReference type="Pfam" id="PF04937">
    <property type="entry name" value="DUF659"/>
    <property type="match status" value="1"/>
</dbReference>
<reference evidence="2" key="1">
    <citation type="journal article" date="2018" name="DNA Res.">
        <title>Multiple hybrid de novo genome assembly of finger millet, an orphan allotetraploid crop.</title>
        <authorList>
            <person name="Hatakeyama M."/>
            <person name="Aluri S."/>
            <person name="Balachadran M.T."/>
            <person name="Sivarajan S.R."/>
            <person name="Patrignani A."/>
            <person name="Gruter S."/>
            <person name="Poveda L."/>
            <person name="Shimizu-Inatsugi R."/>
            <person name="Baeten J."/>
            <person name="Francoijs K.J."/>
            <person name="Nataraja K.N."/>
            <person name="Reddy Y.A.N."/>
            <person name="Phadnis S."/>
            <person name="Ravikumar R.L."/>
            <person name="Schlapbach R."/>
            <person name="Sreeman S.M."/>
            <person name="Shimizu K.K."/>
        </authorList>
    </citation>
    <scope>NUCLEOTIDE SEQUENCE</scope>
</reference>
<dbReference type="PANTHER" id="PTHR32166">
    <property type="entry name" value="OSJNBA0013A04.12 PROTEIN"/>
    <property type="match status" value="1"/>
</dbReference>